<dbReference type="InterPro" id="IPR024977">
    <property type="entry name" value="Apc4-like_WD40_dom"/>
</dbReference>
<accession>A0A2S8FXV3</accession>
<dbReference type="Pfam" id="PF00400">
    <property type="entry name" value="WD40"/>
    <property type="match status" value="1"/>
</dbReference>
<evidence type="ECO:0000256" key="2">
    <source>
        <dbReference type="ARBA" id="ARBA00022737"/>
    </source>
</evidence>
<feature type="domain" description="Anaphase-promoting complex subunit 4-like WD40" evidence="5">
    <location>
        <begin position="131"/>
        <end position="214"/>
    </location>
</feature>
<protein>
    <recommendedName>
        <fullName evidence="5">Anaphase-promoting complex subunit 4-like WD40 domain-containing protein</fullName>
    </recommendedName>
</protein>
<dbReference type="SUPFAM" id="SSF50978">
    <property type="entry name" value="WD40 repeat-like"/>
    <property type="match status" value="1"/>
</dbReference>
<evidence type="ECO:0000313" key="6">
    <source>
        <dbReference type="EMBL" id="PQO37009.1"/>
    </source>
</evidence>
<keyword evidence="2" id="KW-0677">Repeat</keyword>
<dbReference type="EMBL" id="PUIA01000017">
    <property type="protein sequence ID" value="PQO37009.1"/>
    <property type="molecule type" value="Genomic_DNA"/>
</dbReference>
<dbReference type="OrthoDB" id="530825at2"/>
<evidence type="ECO:0000256" key="4">
    <source>
        <dbReference type="SAM" id="SignalP"/>
    </source>
</evidence>
<dbReference type="SUPFAM" id="SSF49899">
    <property type="entry name" value="Concanavalin A-like lectins/glucanases"/>
    <property type="match status" value="1"/>
</dbReference>
<evidence type="ECO:0000259" key="5">
    <source>
        <dbReference type="Pfam" id="PF12894"/>
    </source>
</evidence>
<dbReference type="InterPro" id="IPR013320">
    <property type="entry name" value="ConA-like_dom_sf"/>
</dbReference>
<gene>
    <name evidence="6" type="ORF">C5Y96_07570</name>
</gene>
<keyword evidence="1 3" id="KW-0853">WD repeat</keyword>
<dbReference type="PANTHER" id="PTHR19848:SF8">
    <property type="entry name" value="F-BOX AND WD REPEAT DOMAIN CONTAINING 7"/>
    <property type="match status" value="1"/>
</dbReference>
<dbReference type="InterPro" id="IPR001680">
    <property type="entry name" value="WD40_rpt"/>
</dbReference>
<reference evidence="6 7" key="1">
    <citation type="submission" date="2018-02" db="EMBL/GenBank/DDBJ databases">
        <title>Comparative genomes isolates from brazilian mangrove.</title>
        <authorList>
            <person name="Araujo J.E."/>
            <person name="Taketani R.G."/>
            <person name="Silva M.C.P."/>
            <person name="Loureco M.V."/>
            <person name="Andreote F.D."/>
        </authorList>
    </citation>
    <scope>NUCLEOTIDE SEQUENCE [LARGE SCALE GENOMIC DNA]</scope>
    <source>
        <strain evidence="6 7">HEX-2 MGV</strain>
    </source>
</reference>
<evidence type="ECO:0000256" key="3">
    <source>
        <dbReference type="PROSITE-ProRule" id="PRU00221"/>
    </source>
</evidence>
<dbReference type="PROSITE" id="PS50082">
    <property type="entry name" value="WD_REPEATS_2"/>
    <property type="match status" value="2"/>
</dbReference>
<dbReference type="InterPro" id="IPR036322">
    <property type="entry name" value="WD40_repeat_dom_sf"/>
</dbReference>
<feature type="chain" id="PRO_5015535423" description="Anaphase-promoting complex subunit 4-like WD40 domain-containing protein" evidence="4">
    <location>
        <begin position="21"/>
        <end position="499"/>
    </location>
</feature>
<proteinExistence type="predicted"/>
<evidence type="ECO:0000313" key="7">
    <source>
        <dbReference type="Proteomes" id="UP000240009"/>
    </source>
</evidence>
<dbReference type="Gene3D" id="2.130.10.10">
    <property type="entry name" value="YVTN repeat-like/Quinoprotein amine dehydrogenase"/>
    <property type="match status" value="2"/>
</dbReference>
<dbReference type="RefSeq" id="WP_105351562.1">
    <property type="nucleotide sequence ID" value="NZ_PUIA01000017.1"/>
</dbReference>
<dbReference type="SMART" id="SM00320">
    <property type="entry name" value="WD40"/>
    <property type="match status" value="4"/>
</dbReference>
<sequence>MPGTRIVLLLILLFPAVARAQEEVTNDNGVLVLHRTYGRDMPVLSPDGKTLAICGDEKLRFVNPFTGLRVANFEKHKSYPSMAAWLPNGKAVVTLGDWIVFWNGQGHPISEIKPGEFAQMDREPTFVQMALSSDNKSIAIGLNNGDIIVTEISNRTNVKRLNGGHNEYVSGLIWRDNQILSSGGYGDGNVCIWNADDGKQLKKFQAHDRNVRAMALLPDDKSLVTLGEKADVVIWNLESGEAAKRFPTAPTSEIGGINPGAIGILSEGKVIAATQGKEIGLWTIDGKPITRLTGHNETVRALNVSANGQLLVSTGGDTTRIWKVKDLPGKNEKNMEASVKSAAAKMTQQINQLKNWEIGRGDWKQQGRSIIGSGNSRINFPGTYPNDFTFSCKLKVHGDTNPRVRFGSFHFGYEGRQPRFFLHGSKAEGEFLPFEFDREYAIKVQVKGDTATLWIDGQQIAQSHPKQNDQRFLSIEGGGIQSQGSSEYFDLKIEFDDAR</sequence>
<feature type="repeat" description="WD" evidence="3">
    <location>
        <begin position="204"/>
        <end position="245"/>
    </location>
</feature>
<feature type="signal peptide" evidence="4">
    <location>
        <begin position="1"/>
        <end position="20"/>
    </location>
</feature>
<feature type="repeat" description="WD" evidence="3">
    <location>
        <begin position="162"/>
        <end position="203"/>
    </location>
</feature>
<dbReference type="PROSITE" id="PS50294">
    <property type="entry name" value="WD_REPEATS_REGION"/>
    <property type="match status" value="1"/>
</dbReference>
<comment type="caution">
    <text evidence="6">The sequence shown here is derived from an EMBL/GenBank/DDBJ whole genome shotgun (WGS) entry which is preliminary data.</text>
</comment>
<dbReference type="InterPro" id="IPR015943">
    <property type="entry name" value="WD40/YVTN_repeat-like_dom_sf"/>
</dbReference>
<keyword evidence="4" id="KW-0732">Signal</keyword>
<name>A0A2S8FXV3_9BACT</name>
<organism evidence="6 7">
    <name type="scientific">Blastopirellula marina</name>
    <dbReference type="NCBI Taxonomy" id="124"/>
    <lineage>
        <taxon>Bacteria</taxon>
        <taxon>Pseudomonadati</taxon>
        <taxon>Planctomycetota</taxon>
        <taxon>Planctomycetia</taxon>
        <taxon>Pirellulales</taxon>
        <taxon>Pirellulaceae</taxon>
        <taxon>Blastopirellula</taxon>
    </lineage>
</organism>
<dbReference type="AlphaFoldDB" id="A0A2S8FXV3"/>
<dbReference type="Gene3D" id="2.60.120.560">
    <property type="entry name" value="Exo-inulinase, domain 1"/>
    <property type="match status" value="1"/>
</dbReference>
<dbReference type="PANTHER" id="PTHR19848">
    <property type="entry name" value="WD40 REPEAT PROTEIN"/>
    <property type="match status" value="1"/>
</dbReference>
<dbReference type="Pfam" id="PF12894">
    <property type="entry name" value="ANAPC4_WD40"/>
    <property type="match status" value="1"/>
</dbReference>
<evidence type="ECO:0000256" key="1">
    <source>
        <dbReference type="ARBA" id="ARBA00022574"/>
    </source>
</evidence>
<dbReference type="Proteomes" id="UP000240009">
    <property type="component" value="Unassembled WGS sequence"/>
</dbReference>